<reference evidence="3" key="1">
    <citation type="submission" date="2017-11" db="EMBL/GenBank/DDBJ databases">
        <title>The sensing device of the deep-sea amphipod.</title>
        <authorList>
            <person name="Kobayashi H."/>
            <person name="Nagahama T."/>
            <person name="Arai W."/>
            <person name="Sasagawa Y."/>
            <person name="Umeda M."/>
            <person name="Hayashi T."/>
            <person name="Nikaido I."/>
            <person name="Watanabe H."/>
            <person name="Oguri K."/>
            <person name="Kitazato H."/>
            <person name="Fujioka K."/>
            <person name="Kido Y."/>
            <person name="Takami H."/>
        </authorList>
    </citation>
    <scope>NUCLEOTIDE SEQUENCE</scope>
    <source>
        <tissue evidence="3">Whole body</tissue>
    </source>
</reference>
<dbReference type="EMBL" id="IACT01008116">
    <property type="protein sequence ID" value="LAC27228.1"/>
    <property type="molecule type" value="mRNA"/>
</dbReference>
<dbReference type="Gene3D" id="3.30.450.40">
    <property type="match status" value="2"/>
</dbReference>
<dbReference type="SUPFAM" id="SSF55781">
    <property type="entry name" value="GAF domain-like"/>
    <property type="match status" value="2"/>
</dbReference>
<feature type="region of interest" description="Disordered" evidence="1">
    <location>
        <begin position="52"/>
        <end position="73"/>
    </location>
</feature>
<dbReference type="SMART" id="SM00065">
    <property type="entry name" value="GAF"/>
    <property type="match status" value="2"/>
</dbReference>
<protein>
    <submittedName>
        <fullName evidence="3">Dual 3',5'-cyclic-AMP and-GMP phosphodiesterase</fullName>
    </submittedName>
</protein>
<dbReference type="Pfam" id="PF01590">
    <property type="entry name" value="GAF"/>
    <property type="match status" value="2"/>
</dbReference>
<proteinExistence type="evidence at transcript level"/>
<dbReference type="PANTHER" id="PTHR43155">
    <property type="entry name" value="CYCLIC DI-GMP PHOSPHODIESTERASE PA4108-RELATED"/>
    <property type="match status" value="1"/>
</dbReference>
<feature type="compositionally biased region" description="Acidic residues" evidence="1">
    <location>
        <begin position="437"/>
        <end position="449"/>
    </location>
</feature>
<feature type="domain" description="GAF" evidence="2">
    <location>
        <begin position="94"/>
        <end position="239"/>
    </location>
</feature>
<dbReference type="AlphaFoldDB" id="A0A6A7G7R3"/>
<accession>A0A6A7G7R3</accession>
<feature type="compositionally biased region" description="Polar residues" evidence="1">
    <location>
        <begin position="57"/>
        <end position="67"/>
    </location>
</feature>
<sequence length="449" mass="50121">MMEQKQHSICLGARCQGAVVGNYCERHRPATAAMRSRSPRHRSRKARVRALGAVQESPRTVSRNRSMSAVGHEEGDETLDRFLEAIRLIASELEPHKAALKIIEETCKLLKADRATMFFVDDAEKVLVLLVAKGADSIRVPMGSGIAGHVAQSGQTINIPDAYKEKRFNPSFDKQSGFRTKAILATPVRDYDGEIVAVLQAINKIDAPAFTHIDVTLIENLASHVGVTLRNAQYYQNAASSKKQVSSLIYVIKNLHNEPNTQSLIYTLNQHIPDLLMAERCTVYVVDRARQQLVLMQNDVSVDMRFGMNSGLAGFVATQGELLNIPDAYEDPRFNKEYDEKFDFITRTVLCCPIINPDHEVIAVLQVINKTTEEVFLEEDEQIVETLMTLVGAILAKDPMFQTKSRISEIGVAADLDMSKRGRHSRQNSTGTPLEQLLEEISEEDEQEA</sequence>
<dbReference type="PANTHER" id="PTHR43155:SF2">
    <property type="entry name" value="CYCLIC DI-GMP PHOSPHODIESTERASE PA4108"/>
    <property type="match status" value="1"/>
</dbReference>
<feature type="domain" description="GAF" evidence="2">
    <location>
        <begin position="260"/>
        <end position="405"/>
    </location>
</feature>
<name>A0A6A7G7R3_9CRUS</name>
<evidence type="ECO:0000313" key="3">
    <source>
        <dbReference type="EMBL" id="LAC27228.1"/>
    </source>
</evidence>
<evidence type="ECO:0000256" key="1">
    <source>
        <dbReference type="SAM" id="MobiDB-lite"/>
    </source>
</evidence>
<feature type="region of interest" description="Disordered" evidence="1">
    <location>
        <begin position="418"/>
        <end position="449"/>
    </location>
</feature>
<organism evidence="3">
    <name type="scientific">Hirondellea gigas</name>
    <dbReference type="NCBI Taxonomy" id="1518452"/>
    <lineage>
        <taxon>Eukaryota</taxon>
        <taxon>Metazoa</taxon>
        <taxon>Ecdysozoa</taxon>
        <taxon>Arthropoda</taxon>
        <taxon>Crustacea</taxon>
        <taxon>Multicrustacea</taxon>
        <taxon>Malacostraca</taxon>
        <taxon>Eumalacostraca</taxon>
        <taxon>Peracarida</taxon>
        <taxon>Amphipoda</taxon>
        <taxon>Amphilochidea</taxon>
        <taxon>Lysianassida</taxon>
        <taxon>Lysianassidira</taxon>
        <taxon>Lysianassoidea</taxon>
        <taxon>Lysianassidae</taxon>
        <taxon>Hirondellea</taxon>
    </lineage>
</organism>
<dbReference type="InterPro" id="IPR003018">
    <property type="entry name" value="GAF"/>
</dbReference>
<evidence type="ECO:0000259" key="2">
    <source>
        <dbReference type="SMART" id="SM00065"/>
    </source>
</evidence>
<dbReference type="InterPro" id="IPR029016">
    <property type="entry name" value="GAF-like_dom_sf"/>
</dbReference>